<dbReference type="InterPro" id="IPR005673">
    <property type="entry name" value="ABC_phos-bd_PstS"/>
</dbReference>
<dbReference type="Proteomes" id="UP001432071">
    <property type="component" value="Chromosome"/>
</dbReference>
<dbReference type="PANTHER" id="PTHR42996">
    <property type="entry name" value="PHOSPHATE-BINDING PROTEIN PSTS"/>
    <property type="match status" value="1"/>
</dbReference>
<evidence type="ECO:0000259" key="6">
    <source>
        <dbReference type="Pfam" id="PF12849"/>
    </source>
</evidence>
<proteinExistence type="inferred from homology"/>
<dbReference type="PIRSF" id="PIRSF002756">
    <property type="entry name" value="PstS"/>
    <property type="match status" value="1"/>
</dbReference>
<evidence type="ECO:0000256" key="4">
    <source>
        <dbReference type="PIRNR" id="PIRNR002756"/>
    </source>
</evidence>
<keyword evidence="8" id="KW-1185">Reference proteome</keyword>
<evidence type="ECO:0000256" key="5">
    <source>
        <dbReference type="SAM" id="SignalP"/>
    </source>
</evidence>
<dbReference type="Gene3D" id="3.40.190.10">
    <property type="entry name" value="Periplasmic binding protein-like II"/>
    <property type="match status" value="2"/>
</dbReference>
<keyword evidence="2 4" id="KW-0813">Transport</keyword>
<feature type="chain" id="PRO_5046134931" description="Phosphate-binding protein" evidence="5">
    <location>
        <begin position="24"/>
        <end position="376"/>
    </location>
</feature>
<organism evidence="7 8">
    <name type="scientific">Streptomyces bobili</name>
    <dbReference type="NCBI Taxonomy" id="67280"/>
    <lineage>
        <taxon>Bacteria</taxon>
        <taxon>Bacillati</taxon>
        <taxon>Actinomycetota</taxon>
        <taxon>Actinomycetes</taxon>
        <taxon>Kitasatosporales</taxon>
        <taxon>Streptomycetaceae</taxon>
        <taxon>Streptomyces</taxon>
    </lineage>
</organism>
<dbReference type="SUPFAM" id="SSF53850">
    <property type="entry name" value="Periplasmic binding protein-like II"/>
    <property type="match status" value="1"/>
</dbReference>
<sequence>MKLQRMNRRALTLGALAVSGALALTACGSDDTGTKGSGSSSAAATGASDIKCDDAKGQLLADGSSAQKNAIDAWVKNFTQACNGVQVNYKGSGSGAGITAFTQGTVAFAGSDSALKPEEVEASKKVCTGGQGIDLPMVAGPIAVAYNLSGVEDLVLDAPTMAKIFDGKIKKWNDAAIAKLNPDAKLPDLQIQPYHRSDESGTTDNFTKYLIAAAPNDWKYEGGKAWQAKGGQSASGSSGVAQGVKQTNGAIGYMELSYAKDGLGTVALNTGAAAPVKASSDGATKAVAAAKVVGTGNDLALKLDYTTKAEGAYPITLVTYEIACDKGNKADTLPATKAFLRYLASEQGQGILSGIDYAPIPDSIITKVRTTIEGLS</sequence>
<dbReference type="Pfam" id="PF12849">
    <property type="entry name" value="PBP_like_2"/>
    <property type="match status" value="1"/>
</dbReference>
<keyword evidence="5" id="KW-0732">Signal</keyword>
<dbReference type="GeneID" id="93763683"/>
<evidence type="ECO:0000256" key="2">
    <source>
        <dbReference type="ARBA" id="ARBA00022448"/>
    </source>
</evidence>
<dbReference type="InterPro" id="IPR024370">
    <property type="entry name" value="PBP_domain"/>
</dbReference>
<dbReference type="InterPro" id="IPR050962">
    <property type="entry name" value="Phosphate-bind_PstS"/>
</dbReference>
<dbReference type="PROSITE" id="PS51257">
    <property type="entry name" value="PROKAR_LIPOPROTEIN"/>
    <property type="match status" value="1"/>
</dbReference>
<dbReference type="EMBL" id="CP108038">
    <property type="protein sequence ID" value="WUN88545.1"/>
    <property type="molecule type" value="Genomic_DNA"/>
</dbReference>
<evidence type="ECO:0000313" key="7">
    <source>
        <dbReference type="EMBL" id="WUN88545.1"/>
    </source>
</evidence>
<evidence type="ECO:0000256" key="3">
    <source>
        <dbReference type="ARBA" id="ARBA00022592"/>
    </source>
</evidence>
<dbReference type="PANTHER" id="PTHR42996:SF1">
    <property type="entry name" value="PHOSPHATE-BINDING PROTEIN PSTS"/>
    <property type="match status" value="1"/>
</dbReference>
<comment type="similarity">
    <text evidence="1 4">Belongs to the PstS family.</text>
</comment>
<dbReference type="RefSeq" id="WP_150471696.1">
    <property type="nucleotide sequence ID" value="NZ_CP108038.1"/>
</dbReference>
<accession>A0ABZ1R287</accession>
<reference evidence="7" key="1">
    <citation type="submission" date="2022-10" db="EMBL/GenBank/DDBJ databases">
        <title>The complete genomes of actinobacterial strains from the NBC collection.</title>
        <authorList>
            <person name="Joergensen T.S."/>
            <person name="Alvarez Arevalo M."/>
            <person name="Sterndorff E.B."/>
            <person name="Faurdal D."/>
            <person name="Vuksanovic O."/>
            <person name="Mourched A.-S."/>
            <person name="Charusanti P."/>
            <person name="Shaw S."/>
            <person name="Blin K."/>
            <person name="Weber T."/>
        </authorList>
    </citation>
    <scope>NUCLEOTIDE SEQUENCE</scope>
    <source>
        <strain evidence="7">NBC_00302</strain>
    </source>
</reference>
<keyword evidence="3 4" id="KW-0592">Phosphate transport</keyword>
<gene>
    <name evidence="7" type="primary">pstS</name>
    <name evidence="7" type="ORF">OHT53_21900</name>
</gene>
<evidence type="ECO:0000256" key="1">
    <source>
        <dbReference type="ARBA" id="ARBA00008725"/>
    </source>
</evidence>
<feature type="domain" description="PBP" evidence="6">
    <location>
        <begin position="55"/>
        <end position="346"/>
    </location>
</feature>
<feature type="signal peptide" evidence="5">
    <location>
        <begin position="1"/>
        <end position="23"/>
    </location>
</feature>
<evidence type="ECO:0000313" key="8">
    <source>
        <dbReference type="Proteomes" id="UP001432071"/>
    </source>
</evidence>
<name>A0ABZ1R287_9ACTN</name>
<protein>
    <recommendedName>
        <fullName evidence="4">Phosphate-binding protein</fullName>
    </recommendedName>
</protein>
<dbReference type="CDD" id="cd13565">
    <property type="entry name" value="PBP2_PstS"/>
    <property type="match status" value="1"/>
</dbReference>
<dbReference type="NCBIfam" id="TIGR00975">
    <property type="entry name" value="3a0107s03"/>
    <property type="match status" value="1"/>
</dbReference>